<gene>
    <name evidence="2" type="ORF">SAMN04488053_11192</name>
</gene>
<dbReference type="Pfam" id="PF03413">
    <property type="entry name" value="PepSY"/>
    <property type="match status" value="2"/>
</dbReference>
<evidence type="ECO:0000313" key="2">
    <source>
        <dbReference type="EMBL" id="SDO34517.1"/>
    </source>
</evidence>
<name>A0A1H0ISW1_9BACI</name>
<keyword evidence="3" id="KW-1185">Reference proteome</keyword>
<evidence type="ECO:0000259" key="1">
    <source>
        <dbReference type="Pfam" id="PF03413"/>
    </source>
</evidence>
<dbReference type="OrthoDB" id="5361545at2"/>
<proteinExistence type="predicted"/>
<protein>
    <submittedName>
        <fullName evidence="2">Uncharacterized membrane protein YkoI</fullName>
    </submittedName>
</protein>
<dbReference type="EMBL" id="FNIL01000011">
    <property type="protein sequence ID" value="SDO34517.1"/>
    <property type="molecule type" value="Genomic_DNA"/>
</dbReference>
<dbReference type="RefSeq" id="WP_090843699.1">
    <property type="nucleotide sequence ID" value="NZ_FNIL01000011.1"/>
</dbReference>
<accession>A0A1H0ISW1</accession>
<organism evidence="2 3">
    <name type="scientific">Alkalicoccus daliensis</name>
    <dbReference type="NCBI Taxonomy" id="745820"/>
    <lineage>
        <taxon>Bacteria</taxon>
        <taxon>Bacillati</taxon>
        <taxon>Bacillota</taxon>
        <taxon>Bacilli</taxon>
        <taxon>Bacillales</taxon>
        <taxon>Bacillaceae</taxon>
        <taxon>Alkalicoccus</taxon>
    </lineage>
</organism>
<feature type="domain" description="PepSY" evidence="1">
    <location>
        <begin position="172"/>
        <end position="232"/>
    </location>
</feature>
<dbReference type="STRING" id="745820.SAMN04488053_11192"/>
<feature type="domain" description="PepSY" evidence="1">
    <location>
        <begin position="106"/>
        <end position="160"/>
    </location>
</feature>
<dbReference type="AlphaFoldDB" id="A0A1H0ISW1"/>
<dbReference type="InterPro" id="IPR025711">
    <property type="entry name" value="PepSY"/>
</dbReference>
<dbReference type="Gene3D" id="3.10.450.40">
    <property type="match status" value="2"/>
</dbReference>
<sequence length="235" mass="26262">MKKLLLFGTAILLLIAVAAGAVLYFQAPEEISPEEVQEMLEGRYQGEVENIQFSDGIYTVELITEEGQYQVLVEAESGEVAAFDQTASRDEEQREEEEQGPQYLEIEEIREITKETASEDADIIEMELEELESGAVYHVDFALENQSGRIEIDAVTGNIQLYTLEDDTPAEPISQEEAAEIALEEFPGEIDDIDLEEQNGRLVFEIEVENDASDQDADIVIDAYTGEILSVEIDN</sequence>
<evidence type="ECO:0000313" key="3">
    <source>
        <dbReference type="Proteomes" id="UP000198778"/>
    </source>
</evidence>
<dbReference type="Proteomes" id="UP000198778">
    <property type="component" value="Unassembled WGS sequence"/>
</dbReference>
<reference evidence="3" key="1">
    <citation type="submission" date="2016-10" db="EMBL/GenBank/DDBJ databases">
        <authorList>
            <person name="Varghese N."/>
            <person name="Submissions S."/>
        </authorList>
    </citation>
    <scope>NUCLEOTIDE SEQUENCE [LARGE SCALE GENOMIC DNA]</scope>
    <source>
        <strain evidence="3">CGMCC 1.10369</strain>
    </source>
</reference>